<dbReference type="CDD" id="cd01948">
    <property type="entry name" value="EAL"/>
    <property type="match status" value="1"/>
</dbReference>
<dbReference type="CDD" id="cd01949">
    <property type="entry name" value="GGDEF"/>
    <property type="match status" value="1"/>
</dbReference>
<dbReference type="NCBIfam" id="TIGR00229">
    <property type="entry name" value="sensory_box"/>
    <property type="match status" value="2"/>
</dbReference>
<proteinExistence type="predicted"/>
<evidence type="ECO:0000259" key="2">
    <source>
        <dbReference type="PROSITE" id="PS50883"/>
    </source>
</evidence>
<dbReference type="SMART" id="SM00091">
    <property type="entry name" value="PAS"/>
    <property type="match status" value="2"/>
</dbReference>
<protein>
    <submittedName>
        <fullName evidence="4">EAL domain-containing protein</fullName>
    </submittedName>
</protein>
<evidence type="ECO:0000313" key="5">
    <source>
        <dbReference type="Proteomes" id="UP000313645"/>
    </source>
</evidence>
<accession>A0ABY1ZEU1</accession>
<dbReference type="InterPro" id="IPR001633">
    <property type="entry name" value="EAL_dom"/>
</dbReference>
<sequence length="687" mass="76769">MKLSQLGDLYSTLLEAAVDGIITIDERGMITGFNSAAERLFGYSRSDVIGRNVKCLMPDYVAQHHDEYLENYLHGRPARIIGIGREVEGQRKDGSVFPLHLSVGEAEHQGRRNFIGICHDLTSYNDVLRQLGEAQERYRDIVESQKQLICRLDSKLRITFANASFTQVVGVQQEALLGVPLPAIAEDAERELPRLLGQMFRANDNVDEVNIKVTMKAQDNGALVDWSFKRVDAGSNEAPELQGFGIDISQQEAAVEQALYLQSHDPVTGFLNKQAYTDALAAWIQPGRRCALLHVDCSQFERITQKFGFSSGDLIMAEAARRIRQGLDRTNLCGRISSNDFVVMVPVIDRDEAQSLANQLVLTLEAAYTIRGEQIRLDATCGIALYPEDTRALDALLLMASSAAKDAREHGMAFSYFNPAYHDDLRRQMDIEQGLKEAIDSRAIDVHLQPKFDLATGRTHSYEALVRWTHPQQGAISPGLFIPIAERSALGQRLDRYVLTRVAELIAESLRQGKQEPVIAVNITARHFSDTALPEFIRDLLHTHQIPARSLQLEITEGIVMEMRRTTTAILDELRQMDIEVSIDDFGTGYSSLSYLQHLMVDELKIDKVFIDDLESERGATLVRAVIAIAKAHDLRVTAEGIETSDQARILTTMKCDLGQGYFFARPAPSDDVLGLNGARSQRRFRS</sequence>
<dbReference type="NCBIfam" id="TIGR00254">
    <property type="entry name" value="GGDEF"/>
    <property type="match status" value="1"/>
</dbReference>
<feature type="domain" description="EAL" evidence="2">
    <location>
        <begin position="428"/>
        <end position="681"/>
    </location>
</feature>
<dbReference type="Pfam" id="PF00989">
    <property type="entry name" value="PAS"/>
    <property type="match status" value="2"/>
</dbReference>
<dbReference type="InterPro" id="IPR035965">
    <property type="entry name" value="PAS-like_dom_sf"/>
</dbReference>
<feature type="domain" description="PAS" evidence="1">
    <location>
        <begin position="134"/>
        <end position="178"/>
    </location>
</feature>
<dbReference type="SUPFAM" id="SSF141868">
    <property type="entry name" value="EAL domain-like"/>
    <property type="match status" value="1"/>
</dbReference>
<dbReference type="PROSITE" id="PS50112">
    <property type="entry name" value="PAS"/>
    <property type="match status" value="2"/>
</dbReference>
<dbReference type="InterPro" id="IPR052155">
    <property type="entry name" value="Biofilm_reg_signaling"/>
</dbReference>
<keyword evidence="5" id="KW-1185">Reference proteome</keyword>
<feature type="domain" description="GGDEF" evidence="3">
    <location>
        <begin position="288"/>
        <end position="419"/>
    </location>
</feature>
<dbReference type="InterPro" id="IPR029787">
    <property type="entry name" value="Nucleotide_cyclase"/>
</dbReference>
<dbReference type="Pfam" id="PF00990">
    <property type="entry name" value="GGDEF"/>
    <property type="match status" value="1"/>
</dbReference>
<organism evidence="4 5">
    <name type="scientific">Marinobacter halodurans</name>
    <dbReference type="NCBI Taxonomy" id="2528979"/>
    <lineage>
        <taxon>Bacteria</taxon>
        <taxon>Pseudomonadati</taxon>
        <taxon>Pseudomonadota</taxon>
        <taxon>Gammaproteobacteria</taxon>
        <taxon>Pseudomonadales</taxon>
        <taxon>Marinobacteraceae</taxon>
        <taxon>Marinobacter</taxon>
    </lineage>
</organism>
<evidence type="ECO:0000259" key="1">
    <source>
        <dbReference type="PROSITE" id="PS50112"/>
    </source>
</evidence>
<dbReference type="CDD" id="cd00130">
    <property type="entry name" value="PAS"/>
    <property type="match status" value="2"/>
</dbReference>
<dbReference type="PANTHER" id="PTHR44757:SF2">
    <property type="entry name" value="BIOFILM ARCHITECTURE MAINTENANCE PROTEIN MBAA"/>
    <property type="match status" value="1"/>
</dbReference>
<dbReference type="Pfam" id="PF00563">
    <property type="entry name" value="EAL"/>
    <property type="match status" value="1"/>
</dbReference>
<dbReference type="RefSeq" id="WP_131483748.1">
    <property type="nucleotide sequence ID" value="NZ_SJDL01000044.1"/>
</dbReference>
<dbReference type="SMART" id="SM00267">
    <property type="entry name" value="GGDEF"/>
    <property type="match status" value="1"/>
</dbReference>
<dbReference type="InterPro" id="IPR035919">
    <property type="entry name" value="EAL_sf"/>
</dbReference>
<dbReference type="InterPro" id="IPR013767">
    <property type="entry name" value="PAS_fold"/>
</dbReference>
<feature type="domain" description="PAS" evidence="1">
    <location>
        <begin position="6"/>
        <end position="76"/>
    </location>
</feature>
<name>A0ABY1ZEU1_9GAMM</name>
<evidence type="ECO:0000313" key="4">
    <source>
        <dbReference type="EMBL" id="TBW48979.1"/>
    </source>
</evidence>
<dbReference type="SUPFAM" id="SSF55785">
    <property type="entry name" value="PYP-like sensor domain (PAS domain)"/>
    <property type="match status" value="2"/>
</dbReference>
<reference evidence="4 5" key="1">
    <citation type="submission" date="2019-02" db="EMBL/GenBank/DDBJ databases">
        <title>Marinobacter halodurans sp. nov., a marine bacterium isolated from sea tidal flat.</title>
        <authorList>
            <person name="Yoo Y."/>
            <person name="Lee D.W."/>
            <person name="Kim B.S."/>
            <person name="Kim J.-J."/>
        </authorList>
    </citation>
    <scope>NUCLEOTIDE SEQUENCE [LARGE SCALE GENOMIC DNA]</scope>
    <source>
        <strain evidence="4 5">YJ-S3-2</strain>
    </source>
</reference>
<dbReference type="PANTHER" id="PTHR44757">
    <property type="entry name" value="DIGUANYLATE CYCLASE DGCP"/>
    <property type="match status" value="1"/>
</dbReference>
<dbReference type="EMBL" id="SJDL01000044">
    <property type="protein sequence ID" value="TBW48979.1"/>
    <property type="molecule type" value="Genomic_DNA"/>
</dbReference>
<dbReference type="InterPro" id="IPR000160">
    <property type="entry name" value="GGDEF_dom"/>
</dbReference>
<dbReference type="PROSITE" id="PS50883">
    <property type="entry name" value="EAL"/>
    <property type="match status" value="1"/>
</dbReference>
<gene>
    <name evidence="4" type="ORF">EZI54_20410</name>
</gene>
<dbReference type="InterPro" id="IPR000014">
    <property type="entry name" value="PAS"/>
</dbReference>
<dbReference type="InterPro" id="IPR043128">
    <property type="entry name" value="Rev_trsase/Diguanyl_cyclase"/>
</dbReference>
<dbReference type="PROSITE" id="PS50887">
    <property type="entry name" value="GGDEF"/>
    <property type="match status" value="1"/>
</dbReference>
<dbReference type="Gene3D" id="3.30.450.20">
    <property type="entry name" value="PAS domain"/>
    <property type="match status" value="2"/>
</dbReference>
<evidence type="ECO:0000259" key="3">
    <source>
        <dbReference type="PROSITE" id="PS50887"/>
    </source>
</evidence>
<comment type="caution">
    <text evidence="4">The sequence shown here is derived from an EMBL/GenBank/DDBJ whole genome shotgun (WGS) entry which is preliminary data.</text>
</comment>
<dbReference type="SUPFAM" id="SSF55073">
    <property type="entry name" value="Nucleotide cyclase"/>
    <property type="match status" value="1"/>
</dbReference>
<dbReference type="Gene3D" id="3.30.70.270">
    <property type="match status" value="1"/>
</dbReference>
<dbReference type="SMART" id="SM00052">
    <property type="entry name" value="EAL"/>
    <property type="match status" value="1"/>
</dbReference>
<dbReference type="Gene3D" id="3.20.20.450">
    <property type="entry name" value="EAL domain"/>
    <property type="match status" value="1"/>
</dbReference>
<dbReference type="Proteomes" id="UP000313645">
    <property type="component" value="Unassembled WGS sequence"/>
</dbReference>